<keyword evidence="2" id="KW-1185">Reference proteome</keyword>
<dbReference type="EMBL" id="JAHFXS010000182">
    <property type="protein sequence ID" value="KAG9987993.1"/>
    <property type="molecule type" value="Genomic_DNA"/>
</dbReference>
<accession>A0A9P8G0S0</accession>
<dbReference type="AlphaFoldDB" id="A0A9P8G0S0"/>
<sequence length="426" mass="47616">MINNPIFDDQVYYGYIPSDPEPDFSLQKEIHDMTAQEKQDTLEQFAKNQTDALMEDQKRRLNDRHWRDHHHKRMIVAQERGDEYPAEEIMKQGRFSDSDDTVTVQGRSMPTQLSQNKVTVLSKLLGVSFSMPKEVKQVLLRGNLSALLRDPTHERLSKAKVPPTPIRDCAARDKSLWKPYIYILHLVTNGYRNPTMKTMRTILEFANDYVRNVRDGGPGDKPMRKIRDQNYTASIREMDKVLCIGGAKQTESGGFLLQGALTSTAFNRALADGTRELPCLYITSNSQLAGIKETIKLTTAWLDKFQQDGLSPESAEPLSYTILASFCLLDLLSPFPRALRLCTILSPIAKMALESGAVLGGTPVPGGVPVHGNVTGPTDATGKVFPTVTINQWERFISSANSEAIAVTQLTSNLRSVQREEMSNQS</sequence>
<gene>
    <name evidence="1" type="ORF">KCU98_g2946</name>
</gene>
<reference evidence="1" key="1">
    <citation type="journal article" date="2021" name="J Fungi (Basel)">
        <title>Virulence traits and population genomics of the black yeast Aureobasidium melanogenum.</title>
        <authorList>
            <person name="Cernosa A."/>
            <person name="Sun X."/>
            <person name="Gostincar C."/>
            <person name="Fang C."/>
            <person name="Gunde-Cimerman N."/>
            <person name="Song Z."/>
        </authorList>
    </citation>
    <scope>NUCLEOTIDE SEQUENCE</scope>
    <source>
        <strain evidence="1">EXF-9298</strain>
    </source>
</reference>
<name>A0A9P8G0S0_AURME</name>
<reference evidence="1" key="2">
    <citation type="submission" date="2021-08" db="EMBL/GenBank/DDBJ databases">
        <authorList>
            <person name="Gostincar C."/>
            <person name="Sun X."/>
            <person name="Song Z."/>
            <person name="Gunde-Cimerman N."/>
        </authorList>
    </citation>
    <scope>NUCLEOTIDE SEQUENCE</scope>
    <source>
        <strain evidence="1">EXF-9298</strain>
    </source>
</reference>
<protein>
    <submittedName>
        <fullName evidence="1">Uncharacterized protein</fullName>
    </submittedName>
</protein>
<proteinExistence type="predicted"/>
<evidence type="ECO:0000313" key="2">
    <source>
        <dbReference type="Proteomes" id="UP000729357"/>
    </source>
</evidence>
<comment type="caution">
    <text evidence="1">The sequence shown here is derived from an EMBL/GenBank/DDBJ whole genome shotgun (WGS) entry which is preliminary data.</text>
</comment>
<dbReference type="Proteomes" id="UP000729357">
    <property type="component" value="Unassembled WGS sequence"/>
</dbReference>
<feature type="non-terminal residue" evidence="1">
    <location>
        <position position="1"/>
    </location>
</feature>
<organism evidence="1 2">
    <name type="scientific">Aureobasidium melanogenum</name>
    <name type="common">Aureobasidium pullulans var. melanogenum</name>
    <dbReference type="NCBI Taxonomy" id="46634"/>
    <lineage>
        <taxon>Eukaryota</taxon>
        <taxon>Fungi</taxon>
        <taxon>Dikarya</taxon>
        <taxon>Ascomycota</taxon>
        <taxon>Pezizomycotina</taxon>
        <taxon>Dothideomycetes</taxon>
        <taxon>Dothideomycetidae</taxon>
        <taxon>Dothideales</taxon>
        <taxon>Saccotheciaceae</taxon>
        <taxon>Aureobasidium</taxon>
    </lineage>
</organism>
<evidence type="ECO:0000313" key="1">
    <source>
        <dbReference type="EMBL" id="KAG9987993.1"/>
    </source>
</evidence>